<dbReference type="Proteomes" id="UP000190044">
    <property type="component" value="Unassembled WGS sequence"/>
</dbReference>
<evidence type="ECO:0000313" key="2">
    <source>
        <dbReference type="EMBL" id="SKC02860.1"/>
    </source>
</evidence>
<reference evidence="3" key="1">
    <citation type="submission" date="2017-02" db="EMBL/GenBank/DDBJ databases">
        <authorList>
            <person name="Varghese N."/>
            <person name="Submissions S."/>
        </authorList>
    </citation>
    <scope>NUCLEOTIDE SEQUENCE [LARGE SCALE GENOMIC DNA]</scope>
    <source>
        <strain evidence="3">R11H</strain>
    </source>
</reference>
<feature type="region of interest" description="Disordered" evidence="1">
    <location>
        <begin position="70"/>
        <end position="90"/>
    </location>
</feature>
<dbReference type="EMBL" id="FUYP01000055">
    <property type="protein sequence ID" value="SKC02860.1"/>
    <property type="molecule type" value="Genomic_DNA"/>
</dbReference>
<dbReference type="AlphaFoldDB" id="A0A1T5G376"/>
<organism evidence="2 3">
    <name type="scientific">Sphingopyxis flava</name>
    <dbReference type="NCBI Taxonomy" id="1507287"/>
    <lineage>
        <taxon>Bacteria</taxon>
        <taxon>Pseudomonadati</taxon>
        <taxon>Pseudomonadota</taxon>
        <taxon>Alphaproteobacteria</taxon>
        <taxon>Sphingomonadales</taxon>
        <taxon>Sphingomonadaceae</taxon>
        <taxon>Sphingopyxis</taxon>
    </lineage>
</organism>
<evidence type="ECO:0000313" key="3">
    <source>
        <dbReference type="Proteomes" id="UP000190044"/>
    </source>
</evidence>
<keyword evidence="3" id="KW-1185">Reference proteome</keyword>
<dbReference type="OrthoDB" id="7451373at2"/>
<accession>A0A1T5G376</accession>
<name>A0A1T5G376_9SPHN</name>
<evidence type="ECO:0000256" key="1">
    <source>
        <dbReference type="SAM" id="MobiDB-lite"/>
    </source>
</evidence>
<proteinExistence type="predicted"/>
<gene>
    <name evidence="2" type="ORF">SAMN06295937_10553</name>
</gene>
<protein>
    <submittedName>
        <fullName evidence="2">Uncharacterized protein</fullName>
    </submittedName>
</protein>
<sequence length="90" mass="10128">MRTYHLLLLDDASGTPRRVEFKADSPDQAFQVARNERDGIHVELWESDRLLVRMSKDGAVWKLLPTPGFVTSSRDVSDMRGRQDGGPATT</sequence>
<dbReference type="RefSeq" id="WP_079640212.1">
    <property type="nucleotide sequence ID" value="NZ_FUYP01000055.1"/>
</dbReference>